<feature type="transmembrane region" description="Helical" evidence="7">
    <location>
        <begin position="69"/>
        <end position="90"/>
    </location>
</feature>
<gene>
    <name evidence="9" type="ORF">HNQ38_000857</name>
</gene>
<dbReference type="Gene3D" id="1.10.3720.10">
    <property type="entry name" value="MetI-like"/>
    <property type="match status" value="1"/>
</dbReference>
<keyword evidence="3" id="KW-1003">Cell membrane</keyword>
<keyword evidence="6 7" id="KW-0472">Membrane</keyword>
<dbReference type="PANTHER" id="PTHR43163:SF6">
    <property type="entry name" value="DIPEPTIDE TRANSPORT SYSTEM PERMEASE PROTEIN DPPB-RELATED"/>
    <property type="match status" value="1"/>
</dbReference>
<proteinExistence type="inferred from homology"/>
<reference evidence="9 10" key="1">
    <citation type="submission" date="2020-08" db="EMBL/GenBank/DDBJ databases">
        <title>Genomic Encyclopedia of Type Strains, Phase IV (KMG-IV): sequencing the most valuable type-strain genomes for metagenomic binning, comparative biology and taxonomic classification.</title>
        <authorList>
            <person name="Goeker M."/>
        </authorList>
    </citation>
    <scope>NUCLEOTIDE SEQUENCE [LARGE SCALE GENOMIC DNA]</scope>
    <source>
        <strain evidence="9 10">DSM 11275</strain>
    </source>
</reference>
<feature type="transmembrane region" description="Helical" evidence="7">
    <location>
        <begin position="241"/>
        <end position="264"/>
    </location>
</feature>
<name>A0A7W8BZE8_9BACT</name>
<dbReference type="GO" id="GO:0005886">
    <property type="term" value="C:plasma membrane"/>
    <property type="evidence" value="ECO:0007669"/>
    <property type="project" value="UniProtKB-SubCell"/>
</dbReference>
<keyword evidence="4 7" id="KW-0812">Transmembrane</keyword>
<evidence type="ECO:0000256" key="4">
    <source>
        <dbReference type="ARBA" id="ARBA00022692"/>
    </source>
</evidence>
<dbReference type="Pfam" id="PF00528">
    <property type="entry name" value="BPD_transp_1"/>
    <property type="match status" value="1"/>
</dbReference>
<dbReference type="InterPro" id="IPR035906">
    <property type="entry name" value="MetI-like_sf"/>
</dbReference>
<feature type="transmembrane region" description="Helical" evidence="7">
    <location>
        <begin position="141"/>
        <end position="160"/>
    </location>
</feature>
<sequence length="277" mass="31212">MAYLRLSGLPPTESMLATARENLGLNNPLWRQYLDWLTSALQADMGQSYVTGNSALHEILYYLPATIELTMWAMAATIFISVPLGIAAALHKDRWPDHLTRIFAFSAVSMPSFWLGFLLVLLFSRHLDILPAMGRGGPEFLVLPVLTLSFMSMGINIRLVRASMLEHMHSRSVTYARSRGLKRWRIIGQHVLRNALIPVLTSLSMHFGELLGGAVIVENIFNWPGVGRYVVSAIYNHDYPVIQTFTLVTTFIFVIVNLITDVLYARIDPRIRLGEAR</sequence>
<comment type="subcellular location">
    <subcellularLocation>
        <location evidence="1 7">Cell membrane</location>
        <topology evidence="1 7">Multi-pass membrane protein</topology>
    </subcellularLocation>
</comment>
<evidence type="ECO:0000256" key="1">
    <source>
        <dbReference type="ARBA" id="ARBA00004651"/>
    </source>
</evidence>
<dbReference type="CDD" id="cd06261">
    <property type="entry name" value="TM_PBP2"/>
    <property type="match status" value="1"/>
</dbReference>
<evidence type="ECO:0000256" key="7">
    <source>
        <dbReference type="RuleBase" id="RU363032"/>
    </source>
</evidence>
<comment type="similarity">
    <text evidence="7">Belongs to the binding-protein-dependent transport system permease family.</text>
</comment>
<keyword evidence="5 7" id="KW-1133">Transmembrane helix</keyword>
<dbReference type="Proteomes" id="UP000539075">
    <property type="component" value="Unassembled WGS sequence"/>
</dbReference>
<evidence type="ECO:0000256" key="2">
    <source>
        <dbReference type="ARBA" id="ARBA00022448"/>
    </source>
</evidence>
<dbReference type="GO" id="GO:0071916">
    <property type="term" value="F:dipeptide transmembrane transporter activity"/>
    <property type="evidence" value="ECO:0007669"/>
    <property type="project" value="TreeGrafter"/>
</dbReference>
<dbReference type="PANTHER" id="PTHR43163">
    <property type="entry name" value="DIPEPTIDE TRANSPORT SYSTEM PERMEASE PROTEIN DPPB-RELATED"/>
    <property type="match status" value="1"/>
</dbReference>
<evidence type="ECO:0000259" key="8">
    <source>
        <dbReference type="PROSITE" id="PS50928"/>
    </source>
</evidence>
<evidence type="ECO:0000256" key="5">
    <source>
        <dbReference type="ARBA" id="ARBA00022989"/>
    </source>
</evidence>
<accession>A0A7W8BZE8</accession>
<organism evidence="9 10">
    <name type="scientific">Desulfovibrio intestinalis</name>
    <dbReference type="NCBI Taxonomy" id="58621"/>
    <lineage>
        <taxon>Bacteria</taxon>
        <taxon>Pseudomonadati</taxon>
        <taxon>Thermodesulfobacteriota</taxon>
        <taxon>Desulfovibrionia</taxon>
        <taxon>Desulfovibrionales</taxon>
        <taxon>Desulfovibrionaceae</taxon>
        <taxon>Desulfovibrio</taxon>
    </lineage>
</organism>
<dbReference type="InterPro" id="IPR000515">
    <property type="entry name" value="MetI-like"/>
</dbReference>
<feature type="transmembrane region" description="Helical" evidence="7">
    <location>
        <begin position="195"/>
        <end position="221"/>
    </location>
</feature>
<evidence type="ECO:0000256" key="6">
    <source>
        <dbReference type="ARBA" id="ARBA00023136"/>
    </source>
</evidence>
<keyword evidence="10" id="KW-1185">Reference proteome</keyword>
<keyword evidence="2 7" id="KW-0813">Transport</keyword>
<evidence type="ECO:0000313" key="9">
    <source>
        <dbReference type="EMBL" id="MBB5142778.1"/>
    </source>
</evidence>
<feature type="domain" description="ABC transmembrane type-1" evidence="8">
    <location>
        <begin position="63"/>
        <end position="260"/>
    </location>
</feature>
<feature type="transmembrane region" description="Helical" evidence="7">
    <location>
        <begin position="102"/>
        <end position="121"/>
    </location>
</feature>
<dbReference type="AlphaFoldDB" id="A0A7W8BZE8"/>
<evidence type="ECO:0000256" key="3">
    <source>
        <dbReference type="ARBA" id="ARBA00022475"/>
    </source>
</evidence>
<dbReference type="EMBL" id="JACHGO010000002">
    <property type="protein sequence ID" value="MBB5142778.1"/>
    <property type="molecule type" value="Genomic_DNA"/>
</dbReference>
<dbReference type="PROSITE" id="PS50928">
    <property type="entry name" value="ABC_TM1"/>
    <property type="match status" value="1"/>
</dbReference>
<evidence type="ECO:0000313" key="10">
    <source>
        <dbReference type="Proteomes" id="UP000539075"/>
    </source>
</evidence>
<dbReference type="SUPFAM" id="SSF161098">
    <property type="entry name" value="MetI-like"/>
    <property type="match status" value="1"/>
</dbReference>
<comment type="caution">
    <text evidence="9">The sequence shown here is derived from an EMBL/GenBank/DDBJ whole genome shotgun (WGS) entry which is preliminary data.</text>
</comment>
<protein>
    <submittedName>
        <fullName evidence="9">Nickel transport system permease protein</fullName>
    </submittedName>
</protein>